<protein>
    <recommendedName>
        <fullName evidence="5">Putative pre-16S rRNA nuclease</fullName>
        <ecNumber evidence="5">3.1.-.-</ecNumber>
    </recommendedName>
</protein>
<dbReference type="Gene3D" id="3.30.420.140">
    <property type="entry name" value="YqgF/RNase H-like domain"/>
    <property type="match status" value="1"/>
</dbReference>
<comment type="similarity">
    <text evidence="5">Belongs to the YqgF HJR family.</text>
</comment>
<dbReference type="NCBIfam" id="TIGR00250">
    <property type="entry name" value="RNAse_H_YqgF"/>
    <property type="match status" value="1"/>
</dbReference>
<comment type="function">
    <text evidence="5">Could be a nuclease involved in processing of the 5'-end of pre-16S rRNA.</text>
</comment>
<evidence type="ECO:0000313" key="8">
    <source>
        <dbReference type="Proteomes" id="UP001354971"/>
    </source>
</evidence>
<dbReference type="EC" id="3.1.-.-" evidence="5"/>
<comment type="subcellular location">
    <subcellularLocation>
        <location evidence="5">Cytoplasm</location>
    </subcellularLocation>
</comment>
<dbReference type="SMART" id="SM00732">
    <property type="entry name" value="YqgFc"/>
    <property type="match status" value="1"/>
</dbReference>
<dbReference type="PANTHER" id="PTHR33317:SF4">
    <property type="entry name" value="POLYNUCLEOTIDYL TRANSFERASE, RIBONUCLEASE H-LIKE SUPERFAMILY PROTEIN"/>
    <property type="match status" value="1"/>
</dbReference>
<keyword evidence="4 5" id="KW-0378">Hydrolase</keyword>
<feature type="domain" description="YqgF/RNase H-like" evidence="6">
    <location>
        <begin position="11"/>
        <end position="111"/>
    </location>
</feature>
<evidence type="ECO:0000256" key="3">
    <source>
        <dbReference type="ARBA" id="ARBA00022722"/>
    </source>
</evidence>
<evidence type="ECO:0000259" key="6">
    <source>
        <dbReference type="SMART" id="SM00732"/>
    </source>
</evidence>
<comment type="caution">
    <text evidence="7">The sequence shown here is derived from an EMBL/GenBank/DDBJ whole genome shotgun (WGS) entry which is preliminary data.</text>
</comment>
<keyword evidence="8" id="KW-1185">Reference proteome</keyword>
<name>A0ABU7LML9_9PROT</name>
<dbReference type="SUPFAM" id="SSF53098">
    <property type="entry name" value="Ribonuclease H-like"/>
    <property type="match status" value="1"/>
</dbReference>
<keyword evidence="1 5" id="KW-0963">Cytoplasm</keyword>
<dbReference type="InterPro" id="IPR012337">
    <property type="entry name" value="RNaseH-like_sf"/>
</dbReference>
<dbReference type="InterPro" id="IPR006641">
    <property type="entry name" value="YqgF/RNaseH-like_dom"/>
</dbReference>
<gene>
    <name evidence="7" type="primary">ruvX</name>
    <name evidence="7" type="ORF">V0U79_01985</name>
</gene>
<evidence type="ECO:0000313" key="7">
    <source>
        <dbReference type="EMBL" id="MEE2525118.1"/>
    </source>
</evidence>
<evidence type="ECO:0000256" key="1">
    <source>
        <dbReference type="ARBA" id="ARBA00022490"/>
    </source>
</evidence>
<dbReference type="Pfam" id="PF03652">
    <property type="entry name" value="RuvX"/>
    <property type="match status" value="1"/>
</dbReference>
<dbReference type="EMBL" id="JAZDRP010000001">
    <property type="protein sequence ID" value="MEE2525118.1"/>
    <property type="molecule type" value="Genomic_DNA"/>
</dbReference>
<dbReference type="InterPro" id="IPR037027">
    <property type="entry name" value="YqgF/RNaseH-like_dom_sf"/>
</dbReference>
<dbReference type="RefSeq" id="WP_330197781.1">
    <property type="nucleotide sequence ID" value="NZ_JAZDRP010000001.1"/>
</dbReference>
<organism evidence="7 8">
    <name type="scientific">Hyphobacterium lacteum</name>
    <dbReference type="NCBI Taxonomy" id="3116575"/>
    <lineage>
        <taxon>Bacteria</taxon>
        <taxon>Pseudomonadati</taxon>
        <taxon>Pseudomonadota</taxon>
        <taxon>Alphaproteobacteria</taxon>
        <taxon>Maricaulales</taxon>
        <taxon>Maricaulaceae</taxon>
        <taxon>Hyphobacterium</taxon>
    </lineage>
</organism>
<dbReference type="PANTHER" id="PTHR33317">
    <property type="entry name" value="POLYNUCLEOTIDYL TRANSFERASE, RIBONUCLEASE H-LIKE SUPERFAMILY PROTEIN"/>
    <property type="match status" value="1"/>
</dbReference>
<sequence length="147" mass="15792">MTDTASFPATGPLLALDPGEKTIGIAVSNAARTVVTPVETIRRGKFTADAQRVFALFDEFGCEGLVIGLPINMDGSIGPRAQSARALGTNLRRLREIPIHFQDERLSSDKAEDRLRAAGKKRDEIEKVIDAYAAAVILEDAIEALSA</sequence>
<evidence type="ECO:0000256" key="4">
    <source>
        <dbReference type="ARBA" id="ARBA00022801"/>
    </source>
</evidence>
<evidence type="ECO:0000256" key="2">
    <source>
        <dbReference type="ARBA" id="ARBA00022517"/>
    </source>
</evidence>
<reference evidence="7 8" key="1">
    <citation type="submission" date="2024-01" db="EMBL/GenBank/DDBJ databases">
        <title>Hyphobacterium bacterium isolated from marine sediment.</title>
        <authorList>
            <person name="Zhao S."/>
        </authorList>
    </citation>
    <scope>NUCLEOTIDE SEQUENCE [LARGE SCALE GENOMIC DNA]</scope>
    <source>
        <strain evidence="8">HN65</strain>
    </source>
</reference>
<evidence type="ECO:0000256" key="5">
    <source>
        <dbReference type="HAMAP-Rule" id="MF_00651"/>
    </source>
</evidence>
<dbReference type="Proteomes" id="UP001354971">
    <property type="component" value="Unassembled WGS sequence"/>
</dbReference>
<keyword evidence="2 5" id="KW-0690">Ribosome biogenesis</keyword>
<accession>A0ABU7LML9</accession>
<dbReference type="InterPro" id="IPR005227">
    <property type="entry name" value="YqgF"/>
</dbReference>
<dbReference type="HAMAP" id="MF_00651">
    <property type="entry name" value="Nuclease_YqgF"/>
    <property type="match status" value="1"/>
</dbReference>
<dbReference type="CDD" id="cd16964">
    <property type="entry name" value="YqgF"/>
    <property type="match status" value="1"/>
</dbReference>
<proteinExistence type="inferred from homology"/>
<keyword evidence="3 5" id="KW-0540">Nuclease</keyword>